<dbReference type="HOGENOM" id="CLU_1134308_0_0_1"/>
<keyword evidence="2" id="KW-1185">Reference proteome</keyword>
<dbReference type="InParanoid" id="I4YEF5"/>
<dbReference type="GeneID" id="18473693"/>
<reference evidence="1 2" key="1">
    <citation type="journal article" date="2012" name="Fungal Genet. Biol.">
        <title>The genome of the xerotolerant mold Wallemia sebi reveals adaptations to osmotic stress and suggests cryptic sexual reproduction.</title>
        <authorList>
            <person name="Padamsee M."/>
            <person name="Kumar T.K.A."/>
            <person name="Riley R."/>
            <person name="Binder M."/>
            <person name="Boyd A."/>
            <person name="Calvo A.M."/>
            <person name="Furukawa K."/>
            <person name="Hesse C."/>
            <person name="Hohmann S."/>
            <person name="James T.Y."/>
            <person name="LaButti K."/>
            <person name="Lapidus A."/>
            <person name="Lindquist E."/>
            <person name="Lucas S."/>
            <person name="Miller K."/>
            <person name="Shantappa S."/>
            <person name="Grigoriev I.V."/>
            <person name="Hibbett D.S."/>
            <person name="McLaughlin D.J."/>
            <person name="Spatafora J.W."/>
            <person name="Aime M.C."/>
        </authorList>
    </citation>
    <scope>NUCLEOTIDE SEQUENCE [LARGE SCALE GENOMIC DNA]</scope>
    <source>
        <strain evidence="2">ATCC MYA-4683 / CBS 633.66</strain>
    </source>
</reference>
<gene>
    <name evidence="1" type="ORF">WALSEDRAFT_60028</name>
</gene>
<organism evidence="1 2">
    <name type="scientific">Wallemia mellicola (strain ATCC MYA-4683 / CBS 633.66)</name>
    <name type="common">Wallemia sebi (CBS 633.66)</name>
    <dbReference type="NCBI Taxonomy" id="671144"/>
    <lineage>
        <taxon>Eukaryota</taxon>
        <taxon>Fungi</taxon>
        <taxon>Dikarya</taxon>
        <taxon>Basidiomycota</taxon>
        <taxon>Wallemiomycotina</taxon>
        <taxon>Wallemiomycetes</taxon>
        <taxon>Wallemiales</taxon>
        <taxon>Wallemiaceae</taxon>
        <taxon>Wallemia</taxon>
    </lineage>
</organism>
<evidence type="ECO:0000313" key="2">
    <source>
        <dbReference type="Proteomes" id="UP000005242"/>
    </source>
</evidence>
<dbReference type="EMBL" id="JH668228">
    <property type="protein sequence ID" value="EIM22347.1"/>
    <property type="molecule type" value="Genomic_DNA"/>
</dbReference>
<proteinExistence type="predicted"/>
<evidence type="ECO:0000313" key="1">
    <source>
        <dbReference type="EMBL" id="EIM22347.1"/>
    </source>
</evidence>
<dbReference type="RefSeq" id="XP_006957602.1">
    <property type="nucleotide sequence ID" value="XM_006957540.1"/>
</dbReference>
<sequence>MELYTGAPTKSQLSNKRPIYDDYVKIIFMRIPLDHTEEESFDFHDKTELSSSLKKANNTSLISHRSLNTTNNITQRSDFSIRNPPMYNFSVNNLISIQSVYFNVPHIPNKPINVILYILSAEIKSLKLKNGLQMKRLFLTGTDEAGLPIQISIFENEVKKINSVNDEESVCRTGDIIYLESTNVKVREMEGIPTPFLTNGTYTVCYRYNIYSQDKNWRRYRPDWLATHRPSLRVLKLYEWIESNL</sequence>
<accession>I4YEF5</accession>
<protein>
    <submittedName>
        <fullName evidence="1">Uncharacterized protein</fullName>
    </submittedName>
</protein>
<dbReference type="AlphaFoldDB" id="I4YEF5"/>
<dbReference type="Proteomes" id="UP000005242">
    <property type="component" value="Unassembled WGS sequence"/>
</dbReference>
<dbReference type="KEGG" id="wse:WALSEDRAFT_60028"/>
<name>I4YEF5_WALMC</name>